<organism evidence="2 3">
    <name type="scientific">Araneus ventricosus</name>
    <name type="common">Orbweaver spider</name>
    <name type="synonym">Epeira ventricosa</name>
    <dbReference type="NCBI Taxonomy" id="182803"/>
    <lineage>
        <taxon>Eukaryota</taxon>
        <taxon>Metazoa</taxon>
        <taxon>Ecdysozoa</taxon>
        <taxon>Arthropoda</taxon>
        <taxon>Chelicerata</taxon>
        <taxon>Arachnida</taxon>
        <taxon>Araneae</taxon>
        <taxon>Araneomorphae</taxon>
        <taxon>Entelegynae</taxon>
        <taxon>Araneoidea</taxon>
        <taxon>Araneidae</taxon>
        <taxon>Araneus</taxon>
    </lineage>
</organism>
<gene>
    <name evidence="2" type="ORF">AVEN_223771_1</name>
</gene>
<keyword evidence="3" id="KW-1185">Reference proteome</keyword>
<dbReference type="Proteomes" id="UP000499080">
    <property type="component" value="Unassembled WGS sequence"/>
</dbReference>
<accession>A0A4Y2DK69</accession>
<protein>
    <submittedName>
        <fullName evidence="2">Uncharacterized protein</fullName>
    </submittedName>
</protein>
<evidence type="ECO:0000313" key="3">
    <source>
        <dbReference type="Proteomes" id="UP000499080"/>
    </source>
</evidence>
<dbReference type="EMBL" id="BGPR01000385">
    <property type="protein sequence ID" value="GBM17220.1"/>
    <property type="molecule type" value="Genomic_DNA"/>
</dbReference>
<evidence type="ECO:0000313" key="2">
    <source>
        <dbReference type="EMBL" id="GBM17220.1"/>
    </source>
</evidence>
<reference evidence="2 3" key="1">
    <citation type="journal article" date="2019" name="Sci. Rep.">
        <title>Orb-weaving spider Araneus ventricosus genome elucidates the spidroin gene catalogue.</title>
        <authorList>
            <person name="Kono N."/>
            <person name="Nakamura H."/>
            <person name="Ohtoshi R."/>
            <person name="Moran D.A.P."/>
            <person name="Shinohara A."/>
            <person name="Yoshida Y."/>
            <person name="Fujiwara M."/>
            <person name="Mori M."/>
            <person name="Tomita M."/>
            <person name="Arakawa K."/>
        </authorList>
    </citation>
    <scope>NUCLEOTIDE SEQUENCE [LARGE SCALE GENOMIC DNA]</scope>
</reference>
<feature type="region of interest" description="Disordered" evidence="1">
    <location>
        <begin position="111"/>
        <end position="136"/>
    </location>
</feature>
<dbReference type="AlphaFoldDB" id="A0A4Y2DK69"/>
<name>A0A4Y2DK69_ARAVE</name>
<sequence length="136" mass="15384">MASRPIGQSIERPRLDHRELLIDWNDFGVSSAGRARKPWNSRDRKKHYIKKMWPKRQFLIPGVKNEENEPLVASEKNSLASIAHQIRRIKSPPTGVMWKFGEQVAAQVSSSSSDLGSKLRGPTPVSPRVASKRTLM</sequence>
<proteinExistence type="predicted"/>
<evidence type="ECO:0000256" key="1">
    <source>
        <dbReference type="SAM" id="MobiDB-lite"/>
    </source>
</evidence>
<comment type="caution">
    <text evidence="2">The sequence shown here is derived from an EMBL/GenBank/DDBJ whole genome shotgun (WGS) entry which is preliminary data.</text>
</comment>